<name>A0AAF3EL27_9BILA</name>
<keyword evidence="1" id="KW-0732">Signal</keyword>
<dbReference type="CDD" id="cd00037">
    <property type="entry name" value="CLECT"/>
    <property type="match status" value="1"/>
</dbReference>
<protein>
    <recommendedName>
        <fullName evidence="2">C-type lectin domain-containing protein</fullName>
    </recommendedName>
</protein>
<sequence length="118" mass="13364">MGILFQFLFITFLLLKVDSFNCPRGSDEVPREDVCVIGINEPKFYFDASRDCVSRGGVTAKIQNLYENSFIFTLIDQDVNGAAPYIGIERKPNNTWVYGDGSPLVYLNWALEDLALWS</sequence>
<accession>A0AAF3EL27</accession>
<evidence type="ECO:0000313" key="3">
    <source>
        <dbReference type="Proteomes" id="UP000887575"/>
    </source>
</evidence>
<organism evidence="3 4">
    <name type="scientific">Mesorhabditis belari</name>
    <dbReference type="NCBI Taxonomy" id="2138241"/>
    <lineage>
        <taxon>Eukaryota</taxon>
        <taxon>Metazoa</taxon>
        <taxon>Ecdysozoa</taxon>
        <taxon>Nematoda</taxon>
        <taxon>Chromadorea</taxon>
        <taxon>Rhabditida</taxon>
        <taxon>Rhabditina</taxon>
        <taxon>Rhabditomorpha</taxon>
        <taxon>Rhabditoidea</taxon>
        <taxon>Rhabditidae</taxon>
        <taxon>Mesorhabditinae</taxon>
        <taxon>Mesorhabditis</taxon>
    </lineage>
</organism>
<keyword evidence="3" id="KW-1185">Reference proteome</keyword>
<dbReference type="InterPro" id="IPR016186">
    <property type="entry name" value="C-type_lectin-like/link_sf"/>
</dbReference>
<feature type="chain" id="PRO_5042260742" description="C-type lectin domain-containing protein" evidence="1">
    <location>
        <begin position="20"/>
        <end position="118"/>
    </location>
</feature>
<dbReference type="SUPFAM" id="SSF56436">
    <property type="entry name" value="C-type lectin-like"/>
    <property type="match status" value="1"/>
</dbReference>
<evidence type="ECO:0000313" key="4">
    <source>
        <dbReference type="WBParaSite" id="MBELARI_LOCUS14473"/>
    </source>
</evidence>
<proteinExistence type="predicted"/>
<dbReference type="InterPro" id="IPR001304">
    <property type="entry name" value="C-type_lectin-like"/>
</dbReference>
<dbReference type="Proteomes" id="UP000887575">
    <property type="component" value="Unassembled WGS sequence"/>
</dbReference>
<evidence type="ECO:0000256" key="1">
    <source>
        <dbReference type="SAM" id="SignalP"/>
    </source>
</evidence>
<dbReference type="AlphaFoldDB" id="A0AAF3EL27"/>
<evidence type="ECO:0000259" key="2">
    <source>
        <dbReference type="PROSITE" id="PS50041"/>
    </source>
</evidence>
<dbReference type="InterPro" id="IPR016187">
    <property type="entry name" value="CTDL_fold"/>
</dbReference>
<dbReference type="Gene3D" id="3.10.100.10">
    <property type="entry name" value="Mannose-Binding Protein A, subunit A"/>
    <property type="match status" value="1"/>
</dbReference>
<dbReference type="WBParaSite" id="MBELARI_LOCUS14473">
    <property type="protein sequence ID" value="MBELARI_LOCUS14473"/>
    <property type="gene ID" value="MBELARI_LOCUS14473"/>
</dbReference>
<dbReference type="PROSITE" id="PS50041">
    <property type="entry name" value="C_TYPE_LECTIN_2"/>
    <property type="match status" value="1"/>
</dbReference>
<feature type="signal peptide" evidence="1">
    <location>
        <begin position="1"/>
        <end position="19"/>
    </location>
</feature>
<dbReference type="Pfam" id="PF00059">
    <property type="entry name" value="Lectin_C"/>
    <property type="match status" value="1"/>
</dbReference>
<feature type="domain" description="C-type lectin" evidence="2">
    <location>
        <begin position="31"/>
        <end position="110"/>
    </location>
</feature>
<reference evidence="4" key="1">
    <citation type="submission" date="2024-02" db="UniProtKB">
        <authorList>
            <consortium name="WormBaseParasite"/>
        </authorList>
    </citation>
    <scope>IDENTIFICATION</scope>
</reference>